<dbReference type="AlphaFoldDB" id="E2ASY3"/>
<evidence type="ECO:0000313" key="1">
    <source>
        <dbReference type="EMBL" id="EFN63450.1"/>
    </source>
</evidence>
<dbReference type="Proteomes" id="UP000000311">
    <property type="component" value="Unassembled WGS sequence"/>
</dbReference>
<dbReference type="EMBL" id="GL442436">
    <property type="protein sequence ID" value="EFN63450.1"/>
    <property type="molecule type" value="Genomic_DNA"/>
</dbReference>
<sequence length="62" mass="6580">VRLVCPLSPIVFDLAINSVLRAVTAVDAGFDLLGSRHSVVTYADDIALVADSPEGMRRLLVA</sequence>
<proteinExistence type="predicted"/>
<organism evidence="2">
    <name type="scientific">Camponotus floridanus</name>
    <name type="common">Florida carpenter ant</name>
    <dbReference type="NCBI Taxonomy" id="104421"/>
    <lineage>
        <taxon>Eukaryota</taxon>
        <taxon>Metazoa</taxon>
        <taxon>Ecdysozoa</taxon>
        <taxon>Arthropoda</taxon>
        <taxon>Hexapoda</taxon>
        <taxon>Insecta</taxon>
        <taxon>Pterygota</taxon>
        <taxon>Neoptera</taxon>
        <taxon>Endopterygota</taxon>
        <taxon>Hymenoptera</taxon>
        <taxon>Apocrita</taxon>
        <taxon>Aculeata</taxon>
        <taxon>Formicoidea</taxon>
        <taxon>Formicidae</taxon>
        <taxon>Formicinae</taxon>
        <taxon>Camponotus</taxon>
    </lineage>
</organism>
<accession>E2ASY3</accession>
<dbReference type="InParanoid" id="E2ASY3"/>
<reference evidence="1 2" key="1">
    <citation type="journal article" date="2010" name="Science">
        <title>Genomic comparison of the ants Camponotus floridanus and Harpegnathos saltator.</title>
        <authorList>
            <person name="Bonasio R."/>
            <person name="Zhang G."/>
            <person name="Ye C."/>
            <person name="Mutti N.S."/>
            <person name="Fang X."/>
            <person name="Qin N."/>
            <person name="Donahue G."/>
            <person name="Yang P."/>
            <person name="Li Q."/>
            <person name="Li C."/>
            <person name="Zhang P."/>
            <person name="Huang Z."/>
            <person name="Berger S.L."/>
            <person name="Reinberg D."/>
            <person name="Wang J."/>
            <person name="Liebig J."/>
        </authorList>
    </citation>
    <scope>NUCLEOTIDE SEQUENCE [LARGE SCALE GENOMIC DNA]</scope>
    <source>
        <strain evidence="2">C129</strain>
    </source>
</reference>
<feature type="non-terminal residue" evidence="1">
    <location>
        <position position="62"/>
    </location>
</feature>
<dbReference type="STRING" id="104421.E2ASY3"/>
<protein>
    <recommendedName>
        <fullName evidence="3">Reverse transcriptase domain-containing protein</fullName>
    </recommendedName>
</protein>
<feature type="non-terminal residue" evidence="1">
    <location>
        <position position="1"/>
    </location>
</feature>
<dbReference type="OrthoDB" id="8195432at2759"/>
<gene>
    <name evidence="1" type="ORF">EAG_10646</name>
</gene>
<keyword evidence="2" id="KW-1185">Reference proteome</keyword>
<evidence type="ECO:0000313" key="2">
    <source>
        <dbReference type="Proteomes" id="UP000000311"/>
    </source>
</evidence>
<evidence type="ECO:0008006" key="3">
    <source>
        <dbReference type="Google" id="ProtNLM"/>
    </source>
</evidence>
<name>E2ASY3_CAMFO</name>